<comment type="caution">
    <text evidence="3">The sequence shown here is derived from an EMBL/GenBank/DDBJ whole genome shotgun (WGS) entry which is preliminary data.</text>
</comment>
<evidence type="ECO:0000313" key="4">
    <source>
        <dbReference type="Proteomes" id="UP001629113"/>
    </source>
</evidence>
<proteinExistence type="predicted"/>
<accession>A0ABR4PRM5</accession>
<gene>
    <name evidence="3" type="ORF">PVAG01_02332</name>
</gene>
<sequence length="201" mass="20828">MGSSASKAARTAGTAARKYPTRSPPTSSTPNTAPRPAPVSPGPTVHPETQASTSRDTNVSFDSSDPDIGLNARLSELGPVQPNPTQSNSSTFNTVSQAMTGFQPSASTPSQSIFPSAASNPAVTLLAARARLSEQADAEFANVGRRGAKDRTFLDVHTIRQVLMLRDERGMGAEAIERQLNLGAGVVKTLGPRGVLGAAGF</sequence>
<feature type="compositionally biased region" description="Low complexity" evidence="1">
    <location>
        <begin position="1"/>
        <end position="18"/>
    </location>
</feature>
<dbReference type="Proteomes" id="UP001629113">
    <property type="component" value="Unassembled WGS sequence"/>
</dbReference>
<feature type="region of interest" description="Disordered" evidence="1">
    <location>
        <begin position="1"/>
        <end position="91"/>
    </location>
</feature>
<evidence type="ECO:0000259" key="2">
    <source>
        <dbReference type="Pfam" id="PF22943"/>
    </source>
</evidence>
<dbReference type="Pfam" id="PF22943">
    <property type="entry name" value="HTH_68"/>
    <property type="match status" value="1"/>
</dbReference>
<organism evidence="3 4">
    <name type="scientific">Phlyctema vagabunda</name>
    <dbReference type="NCBI Taxonomy" id="108571"/>
    <lineage>
        <taxon>Eukaryota</taxon>
        <taxon>Fungi</taxon>
        <taxon>Dikarya</taxon>
        <taxon>Ascomycota</taxon>
        <taxon>Pezizomycotina</taxon>
        <taxon>Leotiomycetes</taxon>
        <taxon>Helotiales</taxon>
        <taxon>Dermateaceae</taxon>
        <taxon>Phlyctema</taxon>
    </lineage>
</organism>
<evidence type="ECO:0000313" key="3">
    <source>
        <dbReference type="EMBL" id="KAL3425541.1"/>
    </source>
</evidence>
<reference evidence="3 4" key="1">
    <citation type="submission" date="2024-06" db="EMBL/GenBank/DDBJ databases">
        <title>Complete genome of Phlyctema vagabunda strain 19-DSS-EL-015.</title>
        <authorList>
            <person name="Fiorenzani C."/>
        </authorList>
    </citation>
    <scope>NUCLEOTIDE SEQUENCE [LARGE SCALE GENOMIC DNA]</scope>
    <source>
        <strain evidence="3 4">19-DSS-EL-015</strain>
    </source>
</reference>
<evidence type="ECO:0000256" key="1">
    <source>
        <dbReference type="SAM" id="MobiDB-lite"/>
    </source>
</evidence>
<feature type="compositionally biased region" description="Polar residues" evidence="1">
    <location>
        <begin position="47"/>
        <end position="63"/>
    </location>
</feature>
<dbReference type="EMBL" id="JBFCZG010000002">
    <property type="protein sequence ID" value="KAL3425541.1"/>
    <property type="molecule type" value="Genomic_DNA"/>
</dbReference>
<feature type="domain" description="Helix-turn-helix" evidence="2">
    <location>
        <begin position="153"/>
        <end position="197"/>
    </location>
</feature>
<name>A0ABR4PRM5_9HELO</name>
<protein>
    <recommendedName>
        <fullName evidence="2">Helix-turn-helix domain-containing protein</fullName>
    </recommendedName>
</protein>
<keyword evidence="4" id="KW-1185">Reference proteome</keyword>
<dbReference type="InterPro" id="IPR054448">
    <property type="entry name" value="HTH_put_ascomycetes"/>
</dbReference>